<gene>
    <name evidence="1" type="ORF">KI387_034880</name>
</gene>
<evidence type="ECO:0000313" key="2">
    <source>
        <dbReference type="Proteomes" id="UP000824469"/>
    </source>
</evidence>
<reference evidence="1 2" key="1">
    <citation type="journal article" date="2021" name="Nat. Plants">
        <title>The Taxus genome provides insights into paclitaxel biosynthesis.</title>
        <authorList>
            <person name="Xiong X."/>
            <person name="Gou J."/>
            <person name="Liao Q."/>
            <person name="Li Y."/>
            <person name="Zhou Q."/>
            <person name="Bi G."/>
            <person name="Li C."/>
            <person name="Du R."/>
            <person name="Wang X."/>
            <person name="Sun T."/>
            <person name="Guo L."/>
            <person name="Liang H."/>
            <person name="Lu P."/>
            <person name="Wu Y."/>
            <person name="Zhang Z."/>
            <person name="Ro D.K."/>
            <person name="Shang Y."/>
            <person name="Huang S."/>
            <person name="Yan J."/>
        </authorList>
    </citation>
    <scope>NUCLEOTIDE SEQUENCE [LARGE SCALE GENOMIC DNA]</scope>
    <source>
        <strain evidence="1">Ta-2019</strain>
    </source>
</reference>
<evidence type="ECO:0000313" key="1">
    <source>
        <dbReference type="EMBL" id="KAH9290763.1"/>
    </source>
</evidence>
<protein>
    <submittedName>
        <fullName evidence="1">Uncharacterized protein</fullName>
    </submittedName>
</protein>
<organism evidence="1 2">
    <name type="scientific">Taxus chinensis</name>
    <name type="common">Chinese yew</name>
    <name type="synonym">Taxus wallichiana var. chinensis</name>
    <dbReference type="NCBI Taxonomy" id="29808"/>
    <lineage>
        <taxon>Eukaryota</taxon>
        <taxon>Viridiplantae</taxon>
        <taxon>Streptophyta</taxon>
        <taxon>Embryophyta</taxon>
        <taxon>Tracheophyta</taxon>
        <taxon>Spermatophyta</taxon>
        <taxon>Pinopsida</taxon>
        <taxon>Pinidae</taxon>
        <taxon>Conifers II</taxon>
        <taxon>Cupressales</taxon>
        <taxon>Taxaceae</taxon>
        <taxon>Taxus</taxon>
    </lineage>
</organism>
<proteinExistence type="predicted"/>
<feature type="non-terminal residue" evidence="1">
    <location>
        <position position="1"/>
    </location>
</feature>
<keyword evidence="2" id="KW-1185">Reference proteome</keyword>
<comment type="caution">
    <text evidence="1">The sequence shown here is derived from an EMBL/GenBank/DDBJ whole genome shotgun (WGS) entry which is preliminary data.</text>
</comment>
<dbReference type="Proteomes" id="UP000824469">
    <property type="component" value="Unassembled WGS sequence"/>
</dbReference>
<feature type="non-terminal residue" evidence="1">
    <location>
        <position position="127"/>
    </location>
</feature>
<accession>A0AA38C654</accession>
<dbReference type="AlphaFoldDB" id="A0AA38C654"/>
<name>A0AA38C654_TAXCH</name>
<dbReference type="EMBL" id="JAHRHJ020003813">
    <property type="protein sequence ID" value="KAH9290763.1"/>
    <property type="molecule type" value="Genomic_DNA"/>
</dbReference>
<sequence>ESTNTTVGETGSSSRLPSFHSFGKDLLEKVLTRVHGRACKMCFMSKLNRETRKVVIDVLKEVGQIHWMAAGLAVLGYVLDQIEQVSANRGECVQLLRYMCALAKRIRQLNDQLPNEKEKLNEAVQFI</sequence>